<dbReference type="GO" id="GO:0003924">
    <property type="term" value="F:GTPase activity"/>
    <property type="evidence" value="ECO:0007669"/>
    <property type="project" value="TreeGrafter"/>
</dbReference>
<gene>
    <name evidence="7" type="primary">rbgA</name>
    <name evidence="8" type="ORF">C5L28_000587</name>
    <name evidence="7" type="ORF">LPKJCM_01840</name>
</gene>
<dbReference type="Proteomes" id="UP000214739">
    <property type="component" value="Unassembled WGS sequence"/>
</dbReference>
<dbReference type="OrthoDB" id="9779790at2"/>
<dbReference type="FunFam" id="3.40.50.300:FF:000590">
    <property type="entry name" value="Ribosome biogenesis GTPase A"/>
    <property type="match status" value="1"/>
</dbReference>
<keyword evidence="3 4" id="KW-0342">GTP-binding</keyword>
<evidence type="ECO:0000313" key="7">
    <source>
        <dbReference type="EMBL" id="GAW72710.1"/>
    </source>
</evidence>
<dbReference type="CDD" id="cd01856">
    <property type="entry name" value="YlqF"/>
    <property type="match status" value="1"/>
</dbReference>
<keyword evidence="4" id="KW-0963">Cytoplasm</keyword>
<dbReference type="PIRSF" id="PIRSF006230">
    <property type="entry name" value="MG442"/>
    <property type="match status" value="1"/>
</dbReference>
<dbReference type="GO" id="GO:0006412">
    <property type="term" value="P:translation"/>
    <property type="evidence" value="ECO:0007669"/>
    <property type="project" value="TreeGrafter"/>
</dbReference>
<evidence type="ECO:0000256" key="5">
    <source>
        <dbReference type="PIRSR" id="PIRSR006230-1"/>
    </source>
</evidence>
<reference evidence="8 10" key="2">
    <citation type="journal article" date="2019" name="Appl. Microbiol. Biotechnol.">
        <title>Uncovering carbohydrate metabolism through a genotype-phenotype association study of 56 lactic acid bacteria genomes.</title>
        <authorList>
            <person name="Buron-Moles G."/>
            <person name="Chailyan A."/>
            <person name="Dolejs I."/>
            <person name="Forster J."/>
            <person name="Miks M.H."/>
        </authorList>
    </citation>
    <scope>NUCLEOTIDE SEQUENCE [LARGE SCALE GENOMIC DNA]</scope>
    <source>
        <strain evidence="8 10">DSM 10551</strain>
    </source>
</reference>
<dbReference type="NCBIfam" id="TIGR03596">
    <property type="entry name" value="GTPase_YlqF"/>
    <property type="match status" value="1"/>
</dbReference>
<dbReference type="PANTHER" id="PTHR45782">
    <property type="entry name" value="MITOCHONDRIAL RIBOSOME-ASSOCIATED GTPASE 1"/>
    <property type="match status" value="1"/>
</dbReference>
<dbReference type="InterPro" id="IPR030378">
    <property type="entry name" value="G_CP_dom"/>
</dbReference>
<comment type="similarity">
    <text evidence="4">Belongs to the TRAFAC class YlqF/YawG GTPase family. MTG1 subfamily.</text>
</comment>
<dbReference type="PROSITE" id="PS51721">
    <property type="entry name" value="G_CP"/>
    <property type="match status" value="1"/>
</dbReference>
<evidence type="ECO:0000259" key="6">
    <source>
        <dbReference type="PROSITE" id="PS51721"/>
    </source>
</evidence>
<dbReference type="Pfam" id="PF01926">
    <property type="entry name" value="MMR_HSR1"/>
    <property type="match status" value="1"/>
</dbReference>
<evidence type="ECO:0000256" key="4">
    <source>
        <dbReference type="PIRNR" id="PIRNR006230"/>
    </source>
</evidence>
<feature type="binding site" evidence="5">
    <location>
        <position position="176"/>
    </location>
    <ligand>
        <name>GTP</name>
        <dbReference type="ChEBI" id="CHEBI:37565"/>
    </ligand>
</feature>
<dbReference type="InterPro" id="IPR023179">
    <property type="entry name" value="GTP-bd_ortho_bundle_sf"/>
</dbReference>
<dbReference type="AlphaFoldDB" id="A0A224VKE3"/>
<proteinExistence type="inferred from homology"/>
<evidence type="ECO:0000256" key="1">
    <source>
        <dbReference type="ARBA" id="ARBA00014898"/>
    </source>
</evidence>
<reference evidence="8" key="3">
    <citation type="submission" date="2019-02" db="EMBL/GenBank/DDBJ databases">
        <authorList>
            <person name="Buron G."/>
            <person name="Chaylann A."/>
            <person name="Dolejs I."/>
            <person name="Forster J."/>
            <person name="Miks M.H."/>
        </authorList>
    </citation>
    <scope>NUCLEOTIDE SEQUENCE</scope>
    <source>
        <strain evidence="8">DSM 10551</strain>
    </source>
</reference>
<protein>
    <recommendedName>
        <fullName evidence="1 4">Ribosome biogenesis GTPase A</fullName>
    </recommendedName>
</protein>
<accession>A0A224VKE3</accession>
<sequence length="290" mass="32749">MPVTIQWFPGHMAKAIRQFEENLSLVDVVFEVIDARIPLTSQNPEIRRISADKPHLYIMTKRDLADPQLTNAWLQYFAAHNQPAIAIDAKTKFGINNLISVISPILRDKLQREQDKGMKKRPIRAISVGVPNVGKSTVLNRLVNRRAAQVGNRPGVTKGQQWLKSTDKLELLDTPGILWPKFSSQEVADKLAFTGAIKESVFASDDIALFGLKQIRQLHPEGLKVRYHLNDDDLSLSDVDLLLQITKKVGMRDDYERGSNRIIQDFRAGKIGRFTLDDPEMVMADDKAND</sequence>
<dbReference type="EMBL" id="BDGB01000079">
    <property type="protein sequence ID" value="GAW72710.1"/>
    <property type="molecule type" value="Genomic_DNA"/>
</dbReference>
<evidence type="ECO:0000313" key="9">
    <source>
        <dbReference type="Proteomes" id="UP000214739"/>
    </source>
</evidence>
<dbReference type="RefSeq" id="WP_057961570.1">
    <property type="nucleotide sequence ID" value="NZ_BAAAXO010000045.1"/>
</dbReference>
<dbReference type="InterPro" id="IPR006073">
    <property type="entry name" value="GTP-bd"/>
</dbReference>
<dbReference type="InterPro" id="IPR016478">
    <property type="entry name" value="GTPase_MTG1"/>
</dbReference>
<evidence type="ECO:0000313" key="8">
    <source>
        <dbReference type="EMBL" id="TDG94337.1"/>
    </source>
</evidence>
<name>A0A224VKE3_9LACO</name>
<dbReference type="PANTHER" id="PTHR45782:SF4">
    <property type="entry name" value="MITOCHONDRIAL RIBOSOME-ASSOCIATED GTPASE 1"/>
    <property type="match status" value="1"/>
</dbReference>
<keyword evidence="2 4" id="KW-0547">Nucleotide-binding</keyword>
<evidence type="ECO:0000313" key="10">
    <source>
        <dbReference type="Proteomes" id="UP000294668"/>
    </source>
</evidence>
<comment type="function">
    <text evidence="4">Required for a late step of 50S ribosomal subunit assembly. Has GTPase activity.</text>
</comment>
<feature type="domain" description="CP-type G" evidence="6">
    <location>
        <begin position="12"/>
        <end position="180"/>
    </location>
</feature>
<dbReference type="Gene3D" id="1.10.1580.10">
    <property type="match status" value="1"/>
</dbReference>
<dbReference type="GO" id="GO:0005525">
    <property type="term" value="F:GTP binding"/>
    <property type="evidence" value="ECO:0007669"/>
    <property type="project" value="UniProtKB-KW"/>
</dbReference>
<dbReference type="SUPFAM" id="SSF52540">
    <property type="entry name" value="P-loop containing nucleoside triphosphate hydrolases"/>
    <property type="match status" value="1"/>
</dbReference>
<dbReference type="InterPro" id="IPR019991">
    <property type="entry name" value="GTP-bd_ribosome_bgen"/>
</dbReference>
<organism evidence="7 9">
    <name type="scientific">Lentilactobacillus parakefiri</name>
    <dbReference type="NCBI Taxonomy" id="152332"/>
    <lineage>
        <taxon>Bacteria</taxon>
        <taxon>Bacillati</taxon>
        <taxon>Bacillota</taxon>
        <taxon>Bacilli</taxon>
        <taxon>Lactobacillales</taxon>
        <taxon>Lactobacillaceae</taxon>
        <taxon>Lentilactobacillus</taxon>
    </lineage>
</organism>
<dbReference type="InterPro" id="IPR027417">
    <property type="entry name" value="P-loop_NTPase"/>
</dbReference>
<dbReference type="Proteomes" id="UP000294668">
    <property type="component" value="Unassembled WGS sequence"/>
</dbReference>
<comment type="caution">
    <text evidence="7">The sequence shown here is derived from an EMBL/GenBank/DDBJ whole genome shotgun (WGS) entry which is preliminary data.</text>
</comment>
<dbReference type="EMBL" id="PUFL01000021">
    <property type="protein sequence ID" value="TDG94337.1"/>
    <property type="molecule type" value="Genomic_DNA"/>
</dbReference>
<feature type="binding site" evidence="5">
    <location>
        <begin position="132"/>
        <end position="137"/>
    </location>
    <ligand>
        <name>GTP</name>
        <dbReference type="ChEBI" id="CHEBI:37565"/>
    </ligand>
</feature>
<evidence type="ECO:0000256" key="2">
    <source>
        <dbReference type="ARBA" id="ARBA00022741"/>
    </source>
</evidence>
<dbReference type="GO" id="GO:0005737">
    <property type="term" value="C:cytoplasm"/>
    <property type="evidence" value="ECO:0007669"/>
    <property type="project" value="UniProtKB-SubCell"/>
</dbReference>
<comment type="subcellular location">
    <subcellularLocation>
        <location evidence="4">Cytoplasm</location>
    </subcellularLocation>
</comment>
<reference evidence="7 9" key="1">
    <citation type="journal article" date="2017" name="Biosci Microbiota Food Health">
        <title>Genomic characterization reconfirms the taxonomic status of Lactobacillus parakefiri.</title>
        <authorList>
            <person name="Tanizawa Y."/>
            <person name="Kobayashi H."/>
            <person name="Kaminuma E."/>
            <person name="Sakamoto M."/>
            <person name="Ohkuma M."/>
            <person name="Nakamura Y."/>
            <person name="Arita M."/>
            <person name="Tohno M."/>
        </authorList>
    </citation>
    <scope>NUCLEOTIDE SEQUENCE [LARGE SCALE GENOMIC DNA]</scope>
    <source>
        <strain evidence="7 9">JCM 8573</strain>
    </source>
</reference>
<evidence type="ECO:0000256" key="3">
    <source>
        <dbReference type="ARBA" id="ARBA00023134"/>
    </source>
</evidence>
<keyword evidence="10" id="KW-1185">Reference proteome</keyword>
<dbReference type="Gene3D" id="3.40.50.300">
    <property type="entry name" value="P-loop containing nucleotide triphosphate hydrolases"/>
    <property type="match status" value="1"/>
</dbReference>